<name>A0A5C7FG96_9BACT</name>
<dbReference type="Proteomes" id="UP000321907">
    <property type="component" value="Unassembled WGS sequence"/>
</dbReference>
<keyword evidence="2" id="KW-1185">Reference proteome</keyword>
<dbReference type="AlphaFoldDB" id="A0A5C7FG96"/>
<proteinExistence type="predicted"/>
<protein>
    <submittedName>
        <fullName evidence="1">Uncharacterized protein</fullName>
    </submittedName>
</protein>
<comment type="caution">
    <text evidence="1">The sequence shown here is derived from an EMBL/GenBank/DDBJ whole genome shotgun (WGS) entry which is preliminary data.</text>
</comment>
<dbReference type="Pfam" id="PF09952">
    <property type="entry name" value="AbiEi_2"/>
    <property type="match status" value="1"/>
</dbReference>
<dbReference type="EMBL" id="VOXD01000040">
    <property type="protein sequence ID" value="TXF86317.1"/>
    <property type="molecule type" value="Genomic_DNA"/>
</dbReference>
<reference evidence="1 2" key="1">
    <citation type="submission" date="2019-08" db="EMBL/GenBank/DDBJ databases">
        <title>Lewinella sp. strain SSH13 Genome sequencing and assembly.</title>
        <authorList>
            <person name="Kim I."/>
        </authorList>
    </citation>
    <scope>NUCLEOTIDE SEQUENCE [LARGE SCALE GENOMIC DNA]</scope>
    <source>
        <strain evidence="1 2">SSH13</strain>
    </source>
</reference>
<dbReference type="InterPro" id="IPR019238">
    <property type="entry name" value="AbiEi_2"/>
</dbReference>
<sequence>MNATTFLNRMSEKDITDRCLMHLRRQLGDRIEVTLEELELKTGNRRYDSKIRIGNIEVFVEVKGQLNGIRPILNFSKLHPVGGLPLLFLLPHLELKHRLELEENNINYIDTAGNCNVDLPGVKLLVNVRDDAPVDPPYSGVAFQRKGVILLYHFLVAPQLVGASYRTISEQTGVSTGAISGILDDLRKQGFLIEVEGKRTLHNLRGLIERWAYAYLWVLRPSLHRGYFRSRDGDLIERAQLSGINDRLLLGGQYAVMMLGDYLSSENTVIYSSLRLSELSKRYGLRPVGKDQSETDTELLSPFWHFEVSPQETWHQSFTADILTYADLLLSHDSRVLEAAQKYLNHEIRDRFQNAGLQW</sequence>
<dbReference type="OrthoDB" id="593981at2"/>
<evidence type="ECO:0000313" key="1">
    <source>
        <dbReference type="EMBL" id="TXF86317.1"/>
    </source>
</evidence>
<gene>
    <name evidence="1" type="ORF">FUA23_19555</name>
</gene>
<accession>A0A5C7FG96</accession>
<organism evidence="1 2">
    <name type="scientific">Neolewinella aurantiaca</name>
    <dbReference type="NCBI Taxonomy" id="2602767"/>
    <lineage>
        <taxon>Bacteria</taxon>
        <taxon>Pseudomonadati</taxon>
        <taxon>Bacteroidota</taxon>
        <taxon>Saprospiria</taxon>
        <taxon>Saprospirales</taxon>
        <taxon>Lewinellaceae</taxon>
        <taxon>Neolewinella</taxon>
    </lineage>
</organism>
<evidence type="ECO:0000313" key="2">
    <source>
        <dbReference type="Proteomes" id="UP000321907"/>
    </source>
</evidence>